<keyword evidence="2" id="KW-1185">Reference proteome</keyword>
<organism evidence="1 2">
    <name type="scientific">Cordyceps fumosorosea (strain ARSEF 2679)</name>
    <name type="common">Isaria fumosorosea</name>
    <dbReference type="NCBI Taxonomy" id="1081104"/>
    <lineage>
        <taxon>Eukaryota</taxon>
        <taxon>Fungi</taxon>
        <taxon>Dikarya</taxon>
        <taxon>Ascomycota</taxon>
        <taxon>Pezizomycotina</taxon>
        <taxon>Sordariomycetes</taxon>
        <taxon>Hypocreomycetidae</taxon>
        <taxon>Hypocreales</taxon>
        <taxon>Cordycipitaceae</taxon>
        <taxon>Cordyceps</taxon>
    </lineage>
</organism>
<evidence type="ECO:0000313" key="2">
    <source>
        <dbReference type="Proteomes" id="UP000076744"/>
    </source>
</evidence>
<evidence type="ECO:0000313" key="1">
    <source>
        <dbReference type="EMBL" id="OAA40559.1"/>
    </source>
</evidence>
<evidence type="ECO:0008006" key="3">
    <source>
        <dbReference type="Google" id="ProtNLM"/>
    </source>
</evidence>
<dbReference type="Proteomes" id="UP000076744">
    <property type="component" value="Unassembled WGS sequence"/>
</dbReference>
<reference evidence="1 2" key="1">
    <citation type="journal article" date="2016" name="Genome Biol. Evol.">
        <title>Divergent and convergent evolution of fungal pathogenicity.</title>
        <authorList>
            <person name="Shang Y."/>
            <person name="Xiao G."/>
            <person name="Zheng P."/>
            <person name="Cen K."/>
            <person name="Zhan S."/>
            <person name="Wang C."/>
        </authorList>
    </citation>
    <scope>NUCLEOTIDE SEQUENCE [LARGE SCALE GENOMIC DNA]</scope>
    <source>
        <strain evidence="1 2">ARSEF 2679</strain>
    </source>
</reference>
<comment type="caution">
    <text evidence="1">The sequence shown here is derived from an EMBL/GenBank/DDBJ whole genome shotgun (WGS) entry which is preliminary data.</text>
</comment>
<name>A0A167BY62_CORFA</name>
<dbReference type="RefSeq" id="XP_018699408.1">
    <property type="nucleotide sequence ID" value="XM_018853411.1"/>
</dbReference>
<protein>
    <recommendedName>
        <fullName evidence="3">F-box domain-containing protein</fullName>
    </recommendedName>
</protein>
<dbReference type="GeneID" id="30026102"/>
<accession>A0A167BY62</accession>
<dbReference type="OrthoDB" id="4870444at2759"/>
<gene>
    <name evidence="1" type="ORF">ISF_09810</name>
</gene>
<proteinExistence type="predicted"/>
<dbReference type="STRING" id="1081104.A0A167BY62"/>
<dbReference type="EMBL" id="AZHB01000076">
    <property type="protein sequence ID" value="OAA40559.1"/>
    <property type="molecule type" value="Genomic_DNA"/>
</dbReference>
<dbReference type="CDD" id="cd09917">
    <property type="entry name" value="F-box_SF"/>
    <property type="match status" value="1"/>
</dbReference>
<dbReference type="AlphaFoldDB" id="A0A167BY62"/>
<sequence length="729" mass="82592">MAPWDLFGVKSASRRRTGAHHPQDNSSDISLAQFLVGYRYSKTSAVTARRLKDALHTLKWWDRVGCVLCFATTGTPQLDHDLTECRRRAERTKILKTRKWLAQLDIPRQGVSPQKPAGFCSFCWLFDEESCASGFSANQECDKRHLMELMVAVLGCRKKYVLGGVVAELALQSGANLQGEEGTSAWLEQKVPLKHPCHPSPVWVPNLLFVYEALVVSMYYALNTKLNATPLLGFPFRAPLFGVRSPHFLSKSAPLELLVEILEHCHTMKDVISFALTCRRMEEAWRAGRKGLRVAWGLLTTQIPFAELALTTVRASRLALDAHTSWSYRTACSPAIVFVDLHSRCQLPSFEEMKSVQDLHMLTKEFGENFHEQSKDRMPYGYTMPATEPQAIERALYRAFIAGAILAPLYAQPLSQAQAHQDDKISQPLVSSGADRPKLAEFLRQFPGYQARLKPQLDHQIFGEFGDWLLDDILSDTISRAAMNERFTLGYGRALGYRRCPVRLSDDCGYTHADAHLVALELVRVYWICEQLQEFGLLSHSNEPWVGMHSSYSPLLLWHRFVPQTIYLHPAEPDTDFKTLELVLDLATVNPGDNVDAAMYEVALLDSEQWQARAAQGIYLPPLVYKFFVYFLRRHLDAAFEPRFFEEASIMGLRTSHWQQFANMMQIFAKDNGKDVRTYYPRGTDMELSNTHFLDGTDLLVPWSLQVARAYGVEDEPDSQLSASAGPSR</sequence>